<evidence type="ECO:0000256" key="2">
    <source>
        <dbReference type="PIRSR" id="PIRSR033579-3"/>
    </source>
</evidence>
<organism evidence="3 4">
    <name type="scientific">Bianquea renquensis</name>
    <dbReference type="NCBI Taxonomy" id="2763661"/>
    <lineage>
        <taxon>Bacteria</taxon>
        <taxon>Bacillati</taxon>
        <taxon>Bacillota</taxon>
        <taxon>Clostridia</taxon>
        <taxon>Eubacteriales</taxon>
        <taxon>Bianqueaceae</taxon>
        <taxon>Bianquea</taxon>
    </lineage>
</organism>
<dbReference type="AlphaFoldDB" id="A0A926I1M5"/>
<dbReference type="SUPFAM" id="SSF53800">
    <property type="entry name" value="Chelatase"/>
    <property type="match status" value="1"/>
</dbReference>
<reference evidence="3" key="1">
    <citation type="submission" date="2020-08" db="EMBL/GenBank/DDBJ databases">
        <title>Genome public.</title>
        <authorList>
            <person name="Liu C."/>
            <person name="Sun Q."/>
        </authorList>
    </citation>
    <scope>NUCLEOTIDE SEQUENCE</scope>
    <source>
        <strain evidence="3">NSJ-32</strain>
    </source>
</reference>
<name>A0A926I1M5_9FIRM</name>
<dbReference type="EMBL" id="JACRSQ010000021">
    <property type="protein sequence ID" value="MBC8544414.1"/>
    <property type="molecule type" value="Genomic_DNA"/>
</dbReference>
<dbReference type="Gene3D" id="3.40.50.1400">
    <property type="match status" value="2"/>
</dbReference>
<feature type="binding site" evidence="2">
    <location>
        <position position="203"/>
    </location>
    <ligand>
        <name>Co(2+)</name>
        <dbReference type="ChEBI" id="CHEBI:48828"/>
    </ligand>
</feature>
<evidence type="ECO:0000313" key="3">
    <source>
        <dbReference type="EMBL" id="MBC8544414.1"/>
    </source>
</evidence>
<evidence type="ECO:0000313" key="4">
    <source>
        <dbReference type="Proteomes" id="UP000657006"/>
    </source>
</evidence>
<dbReference type="GO" id="GO:0019251">
    <property type="term" value="P:anaerobic cobalamin biosynthetic process"/>
    <property type="evidence" value="ECO:0007669"/>
    <property type="project" value="InterPro"/>
</dbReference>
<evidence type="ECO:0000256" key="1">
    <source>
        <dbReference type="PIRSR" id="PIRSR033579-1"/>
    </source>
</evidence>
<protein>
    <submittedName>
        <fullName evidence="3">Sirohydrochlorin cobaltochelatase</fullName>
    </submittedName>
</protein>
<accession>A0A926I1M5</accession>
<dbReference type="InterPro" id="IPR010388">
    <property type="entry name" value="Anaerobic_Co-chelatase"/>
</dbReference>
<dbReference type="PIRSF" id="PIRSF033579">
    <property type="entry name" value="Anaer_Co_chel"/>
    <property type="match status" value="1"/>
</dbReference>
<gene>
    <name evidence="3" type="ORF">H8730_12780</name>
</gene>
<feature type="active site" description="Proton acceptor" evidence="1">
    <location>
        <position position="143"/>
    </location>
</feature>
<dbReference type="Pfam" id="PF06180">
    <property type="entry name" value="CbiK"/>
    <property type="match status" value="1"/>
</dbReference>
<feature type="binding site" evidence="2">
    <location>
        <position position="143"/>
    </location>
    <ligand>
        <name>Co(2+)</name>
        <dbReference type="ChEBI" id="CHEBI:48828"/>
    </ligand>
</feature>
<proteinExistence type="predicted"/>
<dbReference type="Proteomes" id="UP000657006">
    <property type="component" value="Unassembled WGS sequence"/>
</dbReference>
<dbReference type="RefSeq" id="WP_177718949.1">
    <property type="nucleotide sequence ID" value="NZ_JACRSQ010000021.1"/>
</dbReference>
<feature type="binding site" evidence="2">
    <location>
        <position position="174"/>
    </location>
    <ligand>
        <name>Co(2+)</name>
        <dbReference type="ChEBI" id="CHEBI:48828"/>
    </ligand>
</feature>
<sequence length="258" mass="28569">MRQAIVIVSFGSSVETARVQQISAVEEAIKAETPGSLAYTAYTSPTIRRILRGRGISIPSLEEALDQMLEDGITDALVQPTHLLYGIEYDKMKATVDAYAGRFASLQFGIPLLATTEDLRELAAILSEAYPRKEGEALVFLGHGTDHFANVVYPALQMIFHMQGREDVLIGTVEGWPSYEEVRAQLHVSALRMVPLMLVAGDHAIHDMAGDGEDSWKRRFEEDGLAVQCVLQGLGAMPPIQELYQKHIRTLQKGDRYL</sequence>
<comment type="caution">
    <text evidence="3">The sequence shown here is derived from an EMBL/GenBank/DDBJ whole genome shotgun (WGS) entry which is preliminary data.</text>
</comment>
<dbReference type="GO" id="GO:0046872">
    <property type="term" value="F:metal ion binding"/>
    <property type="evidence" value="ECO:0007669"/>
    <property type="project" value="UniProtKB-KW"/>
</dbReference>
<dbReference type="GO" id="GO:0016852">
    <property type="term" value="F:sirohydrochlorin cobaltochelatase activity"/>
    <property type="evidence" value="ECO:0007669"/>
    <property type="project" value="InterPro"/>
</dbReference>
<dbReference type="CDD" id="cd03413">
    <property type="entry name" value="CbiK_C"/>
    <property type="match status" value="1"/>
</dbReference>
<keyword evidence="2" id="KW-0170">Cobalt</keyword>
<keyword evidence="4" id="KW-1185">Reference proteome</keyword>
<keyword evidence="2" id="KW-0479">Metal-binding</keyword>